<feature type="domain" description="3-dehydroquinate synthase N-terminal" evidence="19">
    <location>
        <begin position="77"/>
        <end position="185"/>
    </location>
</feature>
<keyword evidence="10 18" id="KW-0028">Amino-acid biosynthesis</keyword>
<dbReference type="InterPro" id="IPR030963">
    <property type="entry name" value="DHQ_synth_fam"/>
</dbReference>
<keyword evidence="14 18" id="KW-0520">NAD</keyword>
<comment type="function">
    <text evidence="3 18">Catalyzes the conversion of 3-deoxy-D-arabino-heptulosonate 7-phosphate (DAHP) to dehydroquinate (DHQ).</text>
</comment>
<dbReference type="EC" id="4.2.3.4" evidence="7 18"/>
<evidence type="ECO:0000256" key="13">
    <source>
        <dbReference type="ARBA" id="ARBA00022833"/>
    </source>
</evidence>
<dbReference type="PIRSF" id="PIRSF001455">
    <property type="entry name" value="DHQ_synth"/>
    <property type="match status" value="1"/>
</dbReference>
<evidence type="ECO:0000256" key="7">
    <source>
        <dbReference type="ARBA" id="ARBA00013031"/>
    </source>
</evidence>
<evidence type="ECO:0000256" key="18">
    <source>
        <dbReference type="HAMAP-Rule" id="MF_00110"/>
    </source>
</evidence>
<dbReference type="Pfam" id="PF24621">
    <property type="entry name" value="DHQS_C"/>
    <property type="match status" value="1"/>
</dbReference>
<proteinExistence type="inferred from homology"/>
<gene>
    <name evidence="18 21" type="primary">aroB</name>
    <name evidence="21" type="ORF">GCM10011503_22670</name>
</gene>
<reference evidence="22" key="1">
    <citation type="journal article" date="2019" name="Int. J. Syst. Evol. Microbiol.">
        <title>The Global Catalogue of Microorganisms (GCM) 10K type strain sequencing project: providing services to taxonomists for standard genome sequencing and annotation.</title>
        <authorList>
            <consortium name="The Broad Institute Genomics Platform"/>
            <consortium name="The Broad Institute Genome Sequencing Center for Infectious Disease"/>
            <person name="Wu L."/>
            <person name="Ma J."/>
        </authorList>
    </citation>
    <scope>NUCLEOTIDE SEQUENCE [LARGE SCALE GENOMIC DNA]</scope>
    <source>
        <strain evidence="22">CGMCC 1.15928</strain>
    </source>
</reference>
<evidence type="ECO:0000256" key="9">
    <source>
        <dbReference type="ARBA" id="ARBA00022490"/>
    </source>
</evidence>
<dbReference type="PANTHER" id="PTHR43622">
    <property type="entry name" value="3-DEHYDROQUINATE SYNTHASE"/>
    <property type="match status" value="1"/>
</dbReference>
<accession>A0ABQ1JR35</accession>
<protein>
    <recommendedName>
        <fullName evidence="8 18">3-dehydroquinate synthase</fullName>
        <shortName evidence="18">DHQS</shortName>
        <ecNumber evidence="7 18">4.2.3.4</ecNumber>
    </recommendedName>
</protein>
<evidence type="ECO:0000256" key="12">
    <source>
        <dbReference type="ARBA" id="ARBA00022741"/>
    </source>
</evidence>
<evidence type="ECO:0000313" key="22">
    <source>
        <dbReference type="Proteomes" id="UP000628854"/>
    </source>
</evidence>
<keyword evidence="15 18" id="KW-0057">Aromatic amino acid biosynthesis</keyword>
<evidence type="ECO:0000256" key="8">
    <source>
        <dbReference type="ARBA" id="ARBA00017684"/>
    </source>
</evidence>
<dbReference type="CDD" id="cd08195">
    <property type="entry name" value="DHQS"/>
    <property type="match status" value="1"/>
</dbReference>
<comment type="cofactor">
    <cofactor evidence="2 18">
        <name>NAD(+)</name>
        <dbReference type="ChEBI" id="CHEBI:57540"/>
    </cofactor>
</comment>
<evidence type="ECO:0000256" key="6">
    <source>
        <dbReference type="ARBA" id="ARBA00005412"/>
    </source>
</evidence>
<feature type="binding site" evidence="18">
    <location>
        <position position="192"/>
    </location>
    <ligand>
        <name>Zn(2+)</name>
        <dbReference type="ChEBI" id="CHEBI:29105"/>
    </ligand>
</feature>
<evidence type="ECO:0000256" key="1">
    <source>
        <dbReference type="ARBA" id="ARBA00001393"/>
    </source>
</evidence>
<keyword evidence="9 18" id="KW-0963">Cytoplasm</keyword>
<evidence type="ECO:0000256" key="15">
    <source>
        <dbReference type="ARBA" id="ARBA00023141"/>
    </source>
</evidence>
<comment type="catalytic activity">
    <reaction evidence="1 18">
        <text>7-phospho-2-dehydro-3-deoxy-D-arabino-heptonate = 3-dehydroquinate + phosphate</text>
        <dbReference type="Rhea" id="RHEA:21968"/>
        <dbReference type="ChEBI" id="CHEBI:32364"/>
        <dbReference type="ChEBI" id="CHEBI:43474"/>
        <dbReference type="ChEBI" id="CHEBI:58394"/>
        <dbReference type="EC" id="4.2.3.4"/>
    </reaction>
</comment>
<sequence length="376" mass="39714">MAETMTFPKTVRVDLGDRSYDILIGDNLLASAGTHLAPLVKQKRVFVLTDGTVGGLYAGALEDSLRGAGLAMHLKAVSDGEGSKSWGTLGEVLDWLLAEGAGRDDVLVALGGGIVGDLTGLAASLMKRGMKFVQVPTTLLAQVDSSVGGKTAVNASQGKNLIGAFYQPQLVLADTSVLSTLPERERLAGYAEIVKYALIDDPDFFEWLEQNGARVVALEPDALAHAVAVSCASKARIVSQDERESGVRALLNLGHTFGHALEAANGFKPSLLHGEAVAMGMALALRYSVRLGLMTGQDSERASKLLDSAGLVTHLNCLPGGPYPADTLVEAMKQDKKVRAGRVPLILARGLGRAFIQPDADLSDVRDFLDKELQQG</sequence>
<comment type="caution">
    <text evidence="21">The sequence shown here is derived from an EMBL/GenBank/DDBJ whole genome shotgun (WGS) entry which is preliminary data.</text>
</comment>
<evidence type="ECO:0000256" key="16">
    <source>
        <dbReference type="ARBA" id="ARBA00023239"/>
    </source>
</evidence>
<dbReference type="HAMAP" id="MF_00110">
    <property type="entry name" value="DHQ_synthase"/>
    <property type="match status" value="1"/>
</dbReference>
<dbReference type="NCBIfam" id="TIGR01357">
    <property type="entry name" value="aroB"/>
    <property type="match status" value="1"/>
</dbReference>
<dbReference type="InterPro" id="IPR056179">
    <property type="entry name" value="DHQS_C"/>
</dbReference>
<keyword evidence="11 18" id="KW-0479">Metal-binding</keyword>
<evidence type="ECO:0000256" key="17">
    <source>
        <dbReference type="ARBA" id="ARBA00023285"/>
    </source>
</evidence>
<comment type="caution">
    <text evidence="18">Lacks conserved residue(s) required for the propagation of feature annotation.</text>
</comment>
<dbReference type="Gene3D" id="3.40.50.1970">
    <property type="match status" value="1"/>
</dbReference>
<feature type="binding site" evidence="18">
    <location>
        <position position="159"/>
    </location>
    <ligand>
        <name>NAD(+)</name>
        <dbReference type="ChEBI" id="CHEBI:57540"/>
    </ligand>
</feature>
<keyword evidence="22" id="KW-1185">Reference proteome</keyword>
<evidence type="ECO:0000313" key="21">
    <source>
        <dbReference type="EMBL" id="GGB73462.1"/>
    </source>
</evidence>
<dbReference type="Pfam" id="PF01761">
    <property type="entry name" value="DHQ_synthase"/>
    <property type="match status" value="1"/>
</dbReference>
<dbReference type="InterPro" id="IPR050071">
    <property type="entry name" value="Dehydroquinate_synthase"/>
</dbReference>
<feature type="binding site" evidence="18">
    <location>
        <position position="273"/>
    </location>
    <ligand>
        <name>Zn(2+)</name>
        <dbReference type="ChEBI" id="CHEBI:29105"/>
    </ligand>
</feature>
<keyword evidence="13 18" id="KW-0862">Zinc</keyword>
<evidence type="ECO:0000256" key="4">
    <source>
        <dbReference type="ARBA" id="ARBA00004496"/>
    </source>
</evidence>
<keyword evidence="12 18" id="KW-0547">Nucleotide-binding</keyword>
<feature type="binding site" evidence="18">
    <location>
        <begin position="79"/>
        <end position="84"/>
    </location>
    <ligand>
        <name>NAD(+)</name>
        <dbReference type="ChEBI" id="CHEBI:57540"/>
    </ligand>
</feature>
<name>A0ABQ1JR35_9PROT</name>
<keyword evidence="17 18" id="KW-0170">Cobalt</keyword>
<evidence type="ECO:0000256" key="5">
    <source>
        <dbReference type="ARBA" id="ARBA00004661"/>
    </source>
</evidence>
<dbReference type="Gene3D" id="1.20.1090.10">
    <property type="entry name" value="Dehydroquinate synthase-like - alpha domain"/>
    <property type="match status" value="1"/>
</dbReference>
<comment type="subcellular location">
    <subcellularLocation>
        <location evidence="4 18">Cytoplasm</location>
    </subcellularLocation>
</comment>
<feature type="domain" description="3-dehydroquinate synthase C-terminal" evidence="20">
    <location>
        <begin position="189"/>
        <end position="338"/>
    </location>
</feature>
<evidence type="ECO:0000256" key="11">
    <source>
        <dbReference type="ARBA" id="ARBA00022723"/>
    </source>
</evidence>
<evidence type="ECO:0000259" key="20">
    <source>
        <dbReference type="Pfam" id="PF24621"/>
    </source>
</evidence>
<keyword evidence="16 18" id="KW-0456">Lyase</keyword>
<dbReference type="EMBL" id="BMKF01000002">
    <property type="protein sequence ID" value="GGB73462.1"/>
    <property type="molecule type" value="Genomic_DNA"/>
</dbReference>
<dbReference type="InterPro" id="IPR030960">
    <property type="entry name" value="DHQS/DOIS_N"/>
</dbReference>
<comment type="pathway">
    <text evidence="5 18">Metabolic intermediate biosynthesis; chorismate biosynthesis; chorismate from D-erythrose 4-phosphate and phosphoenolpyruvate: step 2/7.</text>
</comment>
<dbReference type="InterPro" id="IPR016037">
    <property type="entry name" value="DHQ_synth_AroB"/>
</dbReference>
<feature type="binding site" evidence="18">
    <location>
        <begin position="137"/>
        <end position="138"/>
    </location>
    <ligand>
        <name>NAD(+)</name>
        <dbReference type="ChEBI" id="CHEBI:57540"/>
    </ligand>
</feature>
<evidence type="ECO:0000259" key="19">
    <source>
        <dbReference type="Pfam" id="PF01761"/>
    </source>
</evidence>
<feature type="binding site" evidence="18">
    <location>
        <position position="150"/>
    </location>
    <ligand>
        <name>NAD(+)</name>
        <dbReference type="ChEBI" id="CHEBI:57540"/>
    </ligand>
</feature>
<evidence type="ECO:0000256" key="3">
    <source>
        <dbReference type="ARBA" id="ARBA00003485"/>
    </source>
</evidence>
<dbReference type="Proteomes" id="UP000628854">
    <property type="component" value="Unassembled WGS sequence"/>
</dbReference>
<comment type="similarity">
    <text evidence="6 18">Belongs to the sugar phosphate cyclases superfamily. Dehydroquinate synthase family.</text>
</comment>
<evidence type="ECO:0000256" key="2">
    <source>
        <dbReference type="ARBA" id="ARBA00001911"/>
    </source>
</evidence>
<evidence type="ECO:0000256" key="10">
    <source>
        <dbReference type="ARBA" id="ARBA00022605"/>
    </source>
</evidence>
<organism evidence="21 22">
    <name type="scientific">Henriciella pelagia</name>
    <dbReference type="NCBI Taxonomy" id="1977912"/>
    <lineage>
        <taxon>Bacteria</taxon>
        <taxon>Pseudomonadati</taxon>
        <taxon>Pseudomonadota</taxon>
        <taxon>Alphaproteobacteria</taxon>
        <taxon>Hyphomonadales</taxon>
        <taxon>Hyphomonadaceae</taxon>
        <taxon>Henriciella</taxon>
    </lineage>
</organism>
<evidence type="ECO:0000256" key="14">
    <source>
        <dbReference type="ARBA" id="ARBA00023027"/>
    </source>
</evidence>
<feature type="binding site" evidence="18">
    <location>
        <position position="255"/>
    </location>
    <ligand>
        <name>Zn(2+)</name>
        <dbReference type="ChEBI" id="CHEBI:29105"/>
    </ligand>
</feature>
<comment type="cofactor">
    <cofactor evidence="18">
        <name>Co(2+)</name>
        <dbReference type="ChEBI" id="CHEBI:48828"/>
    </cofactor>
    <cofactor evidence="18">
        <name>Zn(2+)</name>
        <dbReference type="ChEBI" id="CHEBI:29105"/>
    </cofactor>
    <text evidence="18">Binds 1 divalent metal cation per subunit. Can use either Co(2+) or Zn(2+).</text>
</comment>
<dbReference type="PANTHER" id="PTHR43622:SF7">
    <property type="entry name" value="3-DEHYDROQUINATE SYNTHASE, CHLOROPLASTIC"/>
    <property type="match status" value="1"/>
</dbReference>
<dbReference type="SUPFAM" id="SSF56796">
    <property type="entry name" value="Dehydroquinate synthase-like"/>
    <property type="match status" value="1"/>
</dbReference>